<evidence type="ECO:0000313" key="1">
    <source>
        <dbReference type="EMBL" id="SHM80712.1"/>
    </source>
</evidence>
<protein>
    <recommendedName>
        <fullName evidence="3">Peptidase S24-like</fullName>
    </recommendedName>
</protein>
<sequence length="147" mass="17224">MNKSTFEEQLEKNGKLIYTNKGDSMMPLIKQDRDLVVIEPVSGRLKKYDVPLYKRDSGQYVLHRILKVRDEDYVICGDNRCVKEYGITDRHIIGVLTGIVRKGKDVSVKSLKYRLYVHLWCDLFPVRAFIIRAVHKLQKMKRKKGNL</sequence>
<dbReference type="RefSeq" id="WP_072952028.1">
    <property type="nucleotide sequence ID" value="NZ_FRCT01000015.1"/>
</dbReference>
<dbReference type="AlphaFoldDB" id="A0A1M7LR14"/>
<organism evidence="1 2">
    <name type="scientific">Ruminococcus flavefaciens</name>
    <dbReference type="NCBI Taxonomy" id="1265"/>
    <lineage>
        <taxon>Bacteria</taxon>
        <taxon>Bacillati</taxon>
        <taxon>Bacillota</taxon>
        <taxon>Clostridia</taxon>
        <taxon>Eubacteriales</taxon>
        <taxon>Oscillospiraceae</taxon>
        <taxon>Ruminococcus</taxon>
    </lineage>
</organism>
<dbReference type="Gene3D" id="2.10.109.10">
    <property type="entry name" value="Umud Fragment, subunit A"/>
    <property type="match status" value="1"/>
</dbReference>
<proteinExistence type="predicted"/>
<dbReference type="OrthoDB" id="3191897at2"/>
<accession>A0A1M7LR14</accession>
<name>A0A1M7LR14_RUMFL</name>
<dbReference type="CDD" id="cd06462">
    <property type="entry name" value="Peptidase_S24_S26"/>
    <property type="match status" value="1"/>
</dbReference>
<gene>
    <name evidence="1" type="ORF">SAMN04487860_11513</name>
</gene>
<dbReference type="EMBL" id="FRCT01000015">
    <property type="protein sequence ID" value="SHM80712.1"/>
    <property type="molecule type" value="Genomic_DNA"/>
</dbReference>
<evidence type="ECO:0000313" key="2">
    <source>
        <dbReference type="Proteomes" id="UP000184394"/>
    </source>
</evidence>
<dbReference type="InterPro" id="IPR036286">
    <property type="entry name" value="LexA/Signal_pep-like_sf"/>
</dbReference>
<evidence type="ECO:0008006" key="3">
    <source>
        <dbReference type="Google" id="ProtNLM"/>
    </source>
</evidence>
<dbReference type="SUPFAM" id="SSF51306">
    <property type="entry name" value="LexA/Signal peptidase"/>
    <property type="match status" value="1"/>
</dbReference>
<dbReference type="Proteomes" id="UP000184394">
    <property type="component" value="Unassembled WGS sequence"/>
</dbReference>
<reference evidence="1 2" key="1">
    <citation type="submission" date="2016-11" db="EMBL/GenBank/DDBJ databases">
        <authorList>
            <person name="Jaros S."/>
            <person name="Januszkiewicz K."/>
            <person name="Wedrychowicz H."/>
        </authorList>
    </citation>
    <scope>NUCLEOTIDE SEQUENCE [LARGE SCALE GENOMIC DNA]</scope>
    <source>
        <strain evidence="1 2">Y1</strain>
    </source>
</reference>